<dbReference type="RefSeq" id="WP_243859538.1">
    <property type="nucleotide sequence ID" value="NZ_FOWW01000001.1"/>
</dbReference>
<proteinExistence type="predicted"/>
<protein>
    <submittedName>
        <fullName evidence="1">Uncharacterized protein</fullName>
    </submittedName>
</protein>
<gene>
    <name evidence="1" type="ORF">SAMN05421810_101804</name>
</gene>
<evidence type="ECO:0000313" key="2">
    <source>
        <dbReference type="Proteomes" id="UP000198727"/>
    </source>
</evidence>
<evidence type="ECO:0000313" key="1">
    <source>
        <dbReference type="EMBL" id="SFP04867.1"/>
    </source>
</evidence>
<sequence>MTGSTALAELEARAEVDKLARLLRTEPERLEFLAGVDPADVRRFREQVVDTLFDAHGGVLGRMAGASRLLPGAVLAKIAERVFGPLLCARIAGLVDVSRGVDVARRLPPAFLADVAAELDPRRAGEIITRIPAPTVVAVARELVARRDWITISRFFDRLPDPTVTAVLPVIPDAGLLRIAFVVDAKDRIDHVLGLVPAERFPGMAAAAAREGLWPATFGVLTHLGEANRRRLLDAVGELDPEVRADAAEHARALGLLAEPGPVRDALGG</sequence>
<keyword evidence="2" id="KW-1185">Reference proteome</keyword>
<dbReference type="Proteomes" id="UP000198727">
    <property type="component" value="Unassembled WGS sequence"/>
</dbReference>
<dbReference type="AlphaFoldDB" id="A0A1I5M6A6"/>
<accession>A0A1I5M6A6</accession>
<dbReference type="STRING" id="587909.SAMN05421810_101804"/>
<dbReference type="EMBL" id="FOWW01000001">
    <property type="protein sequence ID" value="SFP04867.1"/>
    <property type="molecule type" value="Genomic_DNA"/>
</dbReference>
<organism evidence="1 2">
    <name type="scientific">Amycolatopsis arida</name>
    <dbReference type="NCBI Taxonomy" id="587909"/>
    <lineage>
        <taxon>Bacteria</taxon>
        <taxon>Bacillati</taxon>
        <taxon>Actinomycetota</taxon>
        <taxon>Actinomycetes</taxon>
        <taxon>Pseudonocardiales</taxon>
        <taxon>Pseudonocardiaceae</taxon>
        <taxon>Amycolatopsis</taxon>
    </lineage>
</organism>
<name>A0A1I5M6A6_9PSEU</name>
<reference evidence="2" key="1">
    <citation type="submission" date="2016-10" db="EMBL/GenBank/DDBJ databases">
        <authorList>
            <person name="Varghese N."/>
            <person name="Submissions S."/>
        </authorList>
    </citation>
    <scope>NUCLEOTIDE SEQUENCE [LARGE SCALE GENOMIC DNA]</scope>
    <source>
        <strain evidence="2">CGMCC 4.5579</strain>
    </source>
</reference>